<name>A0ABV3FS54_9NOCA</name>
<evidence type="ECO:0000313" key="7">
    <source>
        <dbReference type="EMBL" id="MEV0708238.1"/>
    </source>
</evidence>
<sequence>MITGIGFVTAFGESVTATWDALTAGRSAVGPLRAYDTGPLRTRIGAEATDFDPARFMSARTMRMSTRGDRFGIAAARLALGDAGLDKDALGIRTGLYLGGNKDVCDLDPLIAGIVGIRDVDGESSIRMIGELAPSVIPPLIYVEGLQSAVCFHVSLMFGIRGLNAYYAGAADAGATAIGRAMRTVRRGEADIAVAGGCDDATTWWAMSKMDGLGLLTTHNELVQRACRPFDHDHSGAVLGDGGVVLVLEEREHARARGARCYAEVTGFGMGNESVRAPGSTADGRGLVRAIDRARTDARAVDGVGTVDQVVAHGSGTPLGDISEMRALRTALGSDVDRAQITSPKPQTGHLLGAAGALNVAVAALSLYSGVIAPTSNFEKPAVDCDLDVVAGEARESAPGNALALARGLEGQAVAIGLTTAS</sequence>
<evidence type="ECO:0000256" key="4">
    <source>
        <dbReference type="ARBA" id="ARBA00023160"/>
    </source>
</evidence>
<dbReference type="SUPFAM" id="SSF53901">
    <property type="entry name" value="Thiolase-like"/>
    <property type="match status" value="2"/>
</dbReference>
<keyword evidence="4" id="KW-0275">Fatty acid biosynthesis</keyword>
<dbReference type="GO" id="GO:0016746">
    <property type="term" value="F:acyltransferase activity"/>
    <property type="evidence" value="ECO:0007669"/>
    <property type="project" value="UniProtKB-KW"/>
</dbReference>
<dbReference type="InterPro" id="IPR000794">
    <property type="entry name" value="Beta-ketoacyl_synthase"/>
</dbReference>
<dbReference type="SMART" id="SM00825">
    <property type="entry name" value="PKS_KS"/>
    <property type="match status" value="1"/>
</dbReference>
<dbReference type="InterPro" id="IPR014031">
    <property type="entry name" value="Ketoacyl_synth_C"/>
</dbReference>
<keyword evidence="3 5" id="KW-0808">Transferase</keyword>
<dbReference type="CDD" id="cd00834">
    <property type="entry name" value="KAS_I_II"/>
    <property type="match status" value="1"/>
</dbReference>
<evidence type="ECO:0000259" key="6">
    <source>
        <dbReference type="PROSITE" id="PS52004"/>
    </source>
</evidence>
<proteinExistence type="inferred from homology"/>
<comment type="similarity">
    <text evidence="2 5">Belongs to the thiolase-like superfamily. Beta-ketoacyl-ACP synthases family.</text>
</comment>
<keyword evidence="4" id="KW-0443">Lipid metabolism</keyword>
<evidence type="ECO:0000256" key="2">
    <source>
        <dbReference type="ARBA" id="ARBA00008467"/>
    </source>
</evidence>
<organism evidence="7 8">
    <name type="scientific">Nocardia aurea</name>
    <dbReference type="NCBI Taxonomy" id="2144174"/>
    <lineage>
        <taxon>Bacteria</taxon>
        <taxon>Bacillati</taxon>
        <taxon>Actinomycetota</taxon>
        <taxon>Actinomycetes</taxon>
        <taxon>Mycobacteriales</taxon>
        <taxon>Nocardiaceae</taxon>
        <taxon>Nocardia</taxon>
    </lineage>
</organism>
<keyword evidence="4" id="KW-0276">Fatty acid metabolism</keyword>
<dbReference type="InterPro" id="IPR020841">
    <property type="entry name" value="PKS_Beta-ketoAc_synthase_dom"/>
</dbReference>
<dbReference type="InterPro" id="IPR016039">
    <property type="entry name" value="Thiolase-like"/>
</dbReference>
<evidence type="ECO:0000256" key="1">
    <source>
        <dbReference type="ARBA" id="ARBA00004796"/>
    </source>
</evidence>
<dbReference type="EC" id="2.3.1.-" evidence="7"/>
<evidence type="ECO:0000256" key="3">
    <source>
        <dbReference type="ARBA" id="ARBA00022679"/>
    </source>
</evidence>
<keyword evidence="7" id="KW-0012">Acyltransferase</keyword>
<dbReference type="Gene3D" id="3.40.47.10">
    <property type="match status" value="2"/>
</dbReference>
<protein>
    <submittedName>
        <fullName evidence="7">Beta-ketoacyl-[acyl-carrier-protein] synthase family protein</fullName>
        <ecNumber evidence="7">2.3.1.-</ecNumber>
    </submittedName>
</protein>
<dbReference type="RefSeq" id="WP_357782714.1">
    <property type="nucleotide sequence ID" value="NZ_JBFAKC010000004.1"/>
</dbReference>
<accession>A0ABV3FS54</accession>
<dbReference type="Pfam" id="PF02801">
    <property type="entry name" value="Ketoacyl-synt_C"/>
    <property type="match status" value="1"/>
</dbReference>
<dbReference type="PANTHER" id="PTHR11712:SF336">
    <property type="entry name" value="3-OXOACYL-[ACYL-CARRIER-PROTEIN] SYNTHASE, MITOCHONDRIAL"/>
    <property type="match status" value="1"/>
</dbReference>
<comment type="pathway">
    <text evidence="1">Lipid metabolism; mycolic acid biosynthesis.</text>
</comment>
<evidence type="ECO:0000313" key="8">
    <source>
        <dbReference type="Proteomes" id="UP001551695"/>
    </source>
</evidence>
<reference evidence="7 8" key="1">
    <citation type="submission" date="2024-06" db="EMBL/GenBank/DDBJ databases">
        <title>The Natural Products Discovery Center: Release of the First 8490 Sequenced Strains for Exploring Actinobacteria Biosynthetic Diversity.</title>
        <authorList>
            <person name="Kalkreuter E."/>
            <person name="Kautsar S.A."/>
            <person name="Yang D."/>
            <person name="Bader C.D."/>
            <person name="Teijaro C.N."/>
            <person name="Fluegel L."/>
            <person name="Davis C.M."/>
            <person name="Simpson J.R."/>
            <person name="Lauterbach L."/>
            <person name="Steele A.D."/>
            <person name="Gui C."/>
            <person name="Meng S."/>
            <person name="Li G."/>
            <person name="Viehrig K."/>
            <person name="Ye F."/>
            <person name="Su P."/>
            <person name="Kiefer A.F."/>
            <person name="Nichols A."/>
            <person name="Cepeda A.J."/>
            <person name="Yan W."/>
            <person name="Fan B."/>
            <person name="Jiang Y."/>
            <person name="Adhikari A."/>
            <person name="Zheng C.-J."/>
            <person name="Schuster L."/>
            <person name="Cowan T.M."/>
            <person name="Smanski M.J."/>
            <person name="Chevrette M.G."/>
            <person name="De Carvalho L.P.S."/>
            <person name="Shen B."/>
        </authorList>
    </citation>
    <scope>NUCLEOTIDE SEQUENCE [LARGE SCALE GENOMIC DNA]</scope>
    <source>
        <strain evidence="7 8">NPDC050403</strain>
    </source>
</reference>
<dbReference type="InterPro" id="IPR014030">
    <property type="entry name" value="Ketoacyl_synth_N"/>
</dbReference>
<dbReference type="EMBL" id="JBFAKC010000004">
    <property type="protein sequence ID" value="MEV0708238.1"/>
    <property type="molecule type" value="Genomic_DNA"/>
</dbReference>
<feature type="domain" description="Ketosynthase family 3 (KS3)" evidence="6">
    <location>
        <begin position="1"/>
        <end position="420"/>
    </location>
</feature>
<comment type="caution">
    <text evidence="7">The sequence shown here is derived from an EMBL/GenBank/DDBJ whole genome shotgun (WGS) entry which is preliminary data.</text>
</comment>
<dbReference type="PROSITE" id="PS52004">
    <property type="entry name" value="KS3_2"/>
    <property type="match status" value="1"/>
</dbReference>
<gene>
    <name evidence="7" type="ORF">AB0I48_11785</name>
</gene>
<keyword evidence="4" id="KW-0444">Lipid biosynthesis</keyword>
<dbReference type="Pfam" id="PF00109">
    <property type="entry name" value="ketoacyl-synt"/>
    <property type="match status" value="1"/>
</dbReference>
<dbReference type="Proteomes" id="UP001551695">
    <property type="component" value="Unassembled WGS sequence"/>
</dbReference>
<evidence type="ECO:0000256" key="5">
    <source>
        <dbReference type="RuleBase" id="RU003694"/>
    </source>
</evidence>
<dbReference type="PANTHER" id="PTHR11712">
    <property type="entry name" value="POLYKETIDE SYNTHASE-RELATED"/>
    <property type="match status" value="1"/>
</dbReference>
<keyword evidence="8" id="KW-1185">Reference proteome</keyword>